<dbReference type="Gene3D" id="1.10.10.10">
    <property type="entry name" value="Winged helix-like DNA-binding domain superfamily/Winged helix DNA-binding domain"/>
    <property type="match status" value="1"/>
</dbReference>
<evidence type="ECO:0000256" key="3">
    <source>
        <dbReference type="ARBA" id="ARBA00023163"/>
    </source>
</evidence>
<proteinExistence type="predicted"/>
<feature type="domain" description="HTH crp-type" evidence="5">
    <location>
        <begin position="148"/>
        <end position="222"/>
    </location>
</feature>
<dbReference type="InterPro" id="IPR018490">
    <property type="entry name" value="cNMP-bd_dom_sf"/>
</dbReference>
<dbReference type="Pfam" id="PF13545">
    <property type="entry name" value="HTH_Crp_2"/>
    <property type="match status" value="1"/>
</dbReference>
<feature type="domain" description="Cyclic nucleotide-binding" evidence="4">
    <location>
        <begin position="13"/>
        <end position="134"/>
    </location>
</feature>
<dbReference type="PANTHER" id="PTHR24567">
    <property type="entry name" value="CRP FAMILY TRANSCRIPTIONAL REGULATORY PROTEIN"/>
    <property type="match status" value="1"/>
</dbReference>
<dbReference type="STRING" id="1137993.SAMN05660209_00914"/>
<dbReference type="SUPFAM" id="SSF51206">
    <property type="entry name" value="cAMP-binding domain-like"/>
    <property type="match status" value="1"/>
</dbReference>
<dbReference type="GO" id="GO:0016301">
    <property type="term" value="F:kinase activity"/>
    <property type="evidence" value="ECO:0007669"/>
    <property type="project" value="UniProtKB-KW"/>
</dbReference>
<keyword evidence="6" id="KW-0808">Transferase</keyword>
<dbReference type="PANTHER" id="PTHR24567:SF74">
    <property type="entry name" value="HTH-TYPE TRANSCRIPTIONAL REGULATOR ARCR"/>
    <property type="match status" value="1"/>
</dbReference>
<dbReference type="AlphaFoldDB" id="A0A1H3DA05"/>
<dbReference type="InterPro" id="IPR012318">
    <property type="entry name" value="HTH_CRP"/>
</dbReference>
<dbReference type="Pfam" id="PF00027">
    <property type="entry name" value="cNMP_binding"/>
    <property type="match status" value="1"/>
</dbReference>
<keyword evidence="6" id="KW-0418">Kinase</keyword>
<dbReference type="RefSeq" id="WP_091151889.1">
    <property type="nucleotide sequence ID" value="NZ_FNOT01000002.1"/>
</dbReference>
<dbReference type="PROSITE" id="PS51063">
    <property type="entry name" value="HTH_CRP_2"/>
    <property type="match status" value="1"/>
</dbReference>
<dbReference type="InterPro" id="IPR000595">
    <property type="entry name" value="cNMP-bd_dom"/>
</dbReference>
<sequence>MDDGVRAALAASSFARLPAPAIQRLLTRARVVRTAAGSVTHREGEAAEHLELVIDGLVRVFVTAPDGRTLTVRYCRRGALIGAVSLYATGFRMPAGIQAVVDARLLYLCPDVVRRAAAEDPRVADALLHELADRVLSFIHEITGSAFTSVRQRVARHLLDLAAQESRATRGAQPVVQVRVSQRQLAESAGTVWEVVVRVLRDLRDAGVLRTHPDHIDILDPIRLSQVQGGTSVAAGASP</sequence>
<dbReference type="EMBL" id="FNOT01000002">
    <property type="protein sequence ID" value="SDX63352.1"/>
    <property type="molecule type" value="Genomic_DNA"/>
</dbReference>
<evidence type="ECO:0000256" key="1">
    <source>
        <dbReference type="ARBA" id="ARBA00023015"/>
    </source>
</evidence>
<evidence type="ECO:0000256" key="2">
    <source>
        <dbReference type="ARBA" id="ARBA00023125"/>
    </source>
</evidence>
<dbReference type="CDD" id="cd00038">
    <property type="entry name" value="CAP_ED"/>
    <property type="match status" value="1"/>
</dbReference>
<gene>
    <name evidence="6" type="ORF">SAMN05660209_00914</name>
</gene>
<dbReference type="GO" id="GO:0003700">
    <property type="term" value="F:DNA-binding transcription factor activity"/>
    <property type="evidence" value="ECO:0007669"/>
    <property type="project" value="TreeGrafter"/>
</dbReference>
<dbReference type="InterPro" id="IPR036388">
    <property type="entry name" value="WH-like_DNA-bd_sf"/>
</dbReference>
<dbReference type="GO" id="GO:0003677">
    <property type="term" value="F:DNA binding"/>
    <property type="evidence" value="ECO:0007669"/>
    <property type="project" value="UniProtKB-KW"/>
</dbReference>
<dbReference type="PROSITE" id="PS50042">
    <property type="entry name" value="CNMP_BINDING_3"/>
    <property type="match status" value="1"/>
</dbReference>
<dbReference type="OrthoDB" id="41390at2"/>
<dbReference type="InterPro" id="IPR050397">
    <property type="entry name" value="Env_Response_Regulators"/>
</dbReference>
<evidence type="ECO:0000313" key="6">
    <source>
        <dbReference type="EMBL" id="SDX63352.1"/>
    </source>
</evidence>
<keyword evidence="7" id="KW-1185">Reference proteome</keyword>
<dbReference type="Gene3D" id="2.60.120.10">
    <property type="entry name" value="Jelly Rolls"/>
    <property type="match status" value="1"/>
</dbReference>
<organism evidence="6 7">
    <name type="scientific">Geodermatophilus africanus</name>
    <dbReference type="NCBI Taxonomy" id="1137993"/>
    <lineage>
        <taxon>Bacteria</taxon>
        <taxon>Bacillati</taxon>
        <taxon>Actinomycetota</taxon>
        <taxon>Actinomycetes</taxon>
        <taxon>Geodermatophilales</taxon>
        <taxon>Geodermatophilaceae</taxon>
        <taxon>Geodermatophilus</taxon>
    </lineage>
</organism>
<dbReference type="GO" id="GO:0005829">
    <property type="term" value="C:cytosol"/>
    <property type="evidence" value="ECO:0007669"/>
    <property type="project" value="TreeGrafter"/>
</dbReference>
<keyword evidence="1" id="KW-0805">Transcription regulation</keyword>
<dbReference type="Proteomes" id="UP000198921">
    <property type="component" value="Unassembled WGS sequence"/>
</dbReference>
<keyword evidence="2" id="KW-0238">DNA-binding</keyword>
<evidence type="ECO:0000259" key="5">
    <source>
        <dbReference type="PROSITE" id="PS51063"/>
    </source>
</evidence>
<dbReference type="SMART" id="SM00100">
    <property type="entry name" value="cNMP"/>
    <property type="match status" value="1"/>
</dbReference>
<accession>A0A1H3DA05</accession>
<name>A0A1H3DA05_9ACTN</name>
<evidence type="ECO:0000259" key="4">
    <source>
        <dbReference type="PROSITE" id="PS50042"/>
    </source>
</evidence>
<dbReference type="InterPro" id="IPR014710">
    <property type="entry name" value="RmlC-like_jellyroll"/>
</dbReference>
<keyword evidence="3" id="KW-0804">Transcription</keyword>
<dbReference type="InterPro" id="IPR036390">
    <property type="entry name" value="WH_DNA-bd_sf"/>
</dbReference>
<protein>
    <submittedName>
        <fullName evidence="6">cAMP-binding domain of CRP or a regulatory subunit of cAMP-dependent protein kinases</fullName>
    </submittedName>
</protein>
<dbReference type="SUPFAM" id="SSF46785">
    <property type="entry name" value="Winged helix' DNA-binding domain"/>
    <property type="match status" value="1"/>
</dbReference>
<reference evidence="7" key="1">
    <citation type="submission" date="2016-10" db="EMBL/GenBank/DDBJ databases">
        <authorList>
            <person name="Varghese N."/>
            <person name="Submissions S."/>
        </authorList>
    </citation>
    <scope>NUCLEOTIDE SEQUENCE [LARGE SCALE GENOMIC DNA]</scope>
    <source>
        <strain evidence="7">DSM 45422</strain>
    </source>
</reference>
<evidence type="ECO:0000313" key="7">
    <source>
        <dbReference type="Proteomes" id="UP000198921"/>
    </source>
</evidence>